<evidence type="ECO:0000313" key="18">
    <source>
        <dbReference type="Proteomes" id="UP000596742"/>
    </source>
</evidence>
<protein>
    <recommendedName>
        <fullName evidence="5">Multiple inositol polyphosphate phosphatase 1</fullName>
        <ecNumber evidence="4">3.1.3.62</ecNumber>
        <ecNumber evidence="3">3.1.3.80</ecNumber>
    </recommendedName>
    <alternativeName>
        <fullName evidence="11">2,3-bisphosphoglycerate 3-phosphatase</fullName>
    </alternativeName>
</protein>
<evidence type="ECO:0000256" key="4">
    <source>
        <dbReference type="ARBA" id="ARBA00013040"/>
    </source>
</evidence>
<keyword evidence="18" id="KW-1185">Reference proteome</keyword>
<dbReference type="Pfam" id="PF00328">
    <property type="entry name" value="His_Phos_2"/>
    <property type="match status" value="1"/>
</dbReference>
<keyword evidence="6" id="KW-1003">Cell membrane</keyword>
<dbReference type="Proteomes" id="UP000596742">
    <property type="component" value="Unassembled WGS sequence"/>
</dbReference>
<evidence type="ECO:0000256" key="7">
    <source>
        <dbReference type="ARBA" id="ARBA00022729"/>
    </source>
</evidence>
<reference evidence="17" key="1">
    <citation type="submission" date="2018-11" db="EMBL/GenBank/DDBJ databases">
        <authorList>
            <person name="Alioto T."/>
            <person name="Alioto T."/>
        </authorList>
    </citation>
    <scope>NUCLEOTIDE SEQUENCE</scope>
</reference>
<dbReference type="InterPro" id="IPR033379">
    <property type="entry name" value="Acid_Pase_AS"/>
</dbReference>
<keyword evidence="16" id="KW-1015">Disulfide bond</keyword>
<dbReference type="AlphaFoldDB" id="A0A8B6E9Q2"/>
<evidence type="ECO:0000313" key="17">
    <source>
        <dbReference type="EMBL" id="VDI31815.1"/>
    </source>
</evidence>
<keyword evidence="7" id="KW-0732">Signal</keyword>
<dbReference type="EC" id="3.1.3.62" evidence="4"/>
<evidence type="ECO:0000256" key="6">
    <source>
        <dbReference type="ARBA" id="ARBA00022475"/>
    </source>
</evidence>
<comment type="catalytic activity">
    <reaction evidence="12">
        <text>1D-myo-inositol 1,2,5,6-tetrakisphosphate + H2O = 1D-myo-inositol 1,2,6-trisphosphate + phosphate</text>
        <dbReference type="Rhea" id="RHEA:77119"/>
        <dbReference type="ChEBI" id="CHEBI:15377"/>
        <dbReference type="ChEBI" id="CHEBI:43474"/>
        <dbReference type="ChEBI" id="CHEBI:195535"/>
        <dbReference type="ChEBI" id="CHEBI:195537"/>
        <dbReference type="EC" id="3.1.3.62"/>
    </reaction>
    <physiologicalReaction direction="left-to-right" evidence="12">
        <dbReference type="Rhea" id="RHEA:77120"/>
    </physiologicalReaction>
</comment>
<proteinExistence type="inferred from homology"/>
<evidence type="ECO:0000256" key="10">
    <source>
        <dbReference type="ARBA" id="ARBA00023180"/>
    </source>
</evidence>
<evidence type="ECO:0000256" key="14">
    <source>
        <dbReference type="ARBA" id="ARBA00043691"/>
    </source>
</evidence>
<dbReference type="GO" id="GO:0005886">
    <property type="term" value="C:plasma membrane"/>
    <property type="evidence" value="ECO:0007669"/>
    <property type="project" value="UniProtKB-SubCell"/>
</dbReference>
<comment type="catalytic activity">
    <reaction evidence="14">
        <text>1D-myo-inositol hexakisphosphate + H2O = 1D-myo-inositol 1,2,4,5,6-pentakisphosphate + phosphate</text>
        <dbReference type="Rhea" id="RHEA:16989"/>
        <dbReference type="ChEBI" id="CHEBI:15377"/>
        <dbReference type="ChEBI" id="CHEBI:43474"/>
        <dbReference type="ChEBI" id="CHEBI:57798"/>
        <dbReference type="ChEBI" id="CHEBI:58130"/>
        <dbReference type="EC" id="3.1.3.62"/>
    </reaction>
    <physiologicalReaction direction="left-to-right" evidence="14">
        <dbReference type="Rhea" id="RHEA:16990"/>
    </physiologicalReaction>
</comment>
<evidence type="ECO:0000256" key="11">
    <source>
        <dbReference type="ARBA" id="ARBA00031642"/>
    </source>
</evidence>
<dbReference type="PROSITE" id="PS00616">
    <property type="entry name" value="HIS_ACID_PHOSPHAT_1"/>
    <property type="match status" value="1"/>
</dbReference>
<evidence type="ECO:0000256" key="12">
    <source>
        <dbReference type="ARBA" id="ARBA00043668"/>
    </source>
</evidence>
<organism evidence="17 18">
    <name type="scientific">Mytilus galloprovincialis</name>
    <name type="common">Mediterranean mussel</name>
    <dbReference type="NCBI Taxonomy" id="29158"/>
    <lineage>
        <taxon>Eukaryota</taxon>
        <taxon>Metazoa</taxon>
        <taxon>Spiralia</taxon>
        <taxon>Lophotrochozoa</taxon>
        <taxon>Mollusca</taxon>
        <taxon>Bivalvia</taxon>
        <taxon>Autobranchia</taxon>
        <taxon>Pteriomorphia</taxon>
        <taxon>Mytilida</taxon>
        <taxon>Mytiloidea</taxon>
        <taxon>Mytilidae</taxon>
        <taxon>Mytilinae</taxon>
        <taxon>Mytilus</taxon>
    </lineage>
</organism>
<keyword evidence="10" id="KW-0325">Glycoprotein</keyword>
<dbReference type="CDD" id="cd07061">
    <property type="entry name" value="HP_HAP_like"/>
    <property type="match status" value="1"/>
</dbReference>
<dbReference type="PANTHER" id="PTHR20963">
    <property type="entry name" value="MULTIPLE INOSITOL POLYPHOSPHATE PHOSPHATASE-RELATED"/>
    <property type="match status" value="1"/>
</dbReference>
<comment type="catalytic activity">
    <reaction evidence="15">
        <text>(2R)-2,3-bisphosphoglycerate + H2O = (2R)-2-phosphoglycerate + phosphate</text>
        <dbReference type="Rhea" id="RHEA:27381"/>
        <dbReference type="ChEBI" id="CHEBI:15377"/>
        <dbReference type="ChEBI" id="CHEBI:43474"/>
        <dbReference type="ChEBI" id="CHEBI:58248"/>
        <dbReference type="ChEBI" id="CHEBI:58289"/>
        <dbReference type="EC" id="3.1.3.80"/>
    </reaction>
    <physiologicalReaction direction="left-to-right" evidence="15">
        <dbReference type="Rhea" id="RHEA:27382"/>
    </physiologicalReaction>
</comment>
<dbReference type="Gene3D" id="3.40.50.1240">
    <property type="entry name" value="Phosphoglycerate mutase-like"/>
    <property type="match status" value="1"/>
</dbReference>
<keyword evidence="9" id="KW-0472">Membrane</keyword>
<gene>
    <name evidence="17" type="ORF">MGAL_10B038642</name>
</gene>
<dbReference type="GO" id="GO:0034417">
    <property type="term" value="F:bisphosphoglycerate 3-phosphatase activity"/>
    <property type="evidence" value="ECO:0007669"/>
    <property type="project" value="UniProtKB-EC"/>
</dbReference>
<feature type="disulfide bond" evidence="16">
    <location>
        <begin position="42"/>
        <end position="365"/>
    </location>
</feature>
<evidence type="ECO:0000256" key="16">
    <source>
        <dbReference type="PIRSR" id="PIRSR000894-2"/>
    </source>
</evidence>
<dbReference type="PIRSF" id="PIRSF000894">
    <property type="entry name" value="Acid_phosphatase"/>
    <property type="match status" value="1"/>
</dbReference>
<dbReference type="GO" id="GO:0003993">
    <property type="term" value="F:acid phosphatase activity"/>
    <property type="evidence" value="ECO:0007669"/>
    <property type="project" value="TreeGrafter"/>
</dbReference>
<comment type="similarity">
    <text evidence="2">Belongs to the histidine acid phosphatase family. MINPP1 subfamily.</text>
</comment>
<feature type="disulfide bond" evidence="16">
    <location>
        <begin position="233"/>
        <end position="246"/>
    </location>
</feature>
<dbReference type="InterPro" id="IPR016274">
    <property type="entry name" value="Histidine_acid_Pase_euk"/>
</dbReference>
<accession>A0A8B6E9Q2</accession>
<dbReference type="InterPro" id="IPR000560">
    <property type="entry name" value="His_Pase_clade-2"/>
</dbReference>
<evidence type="ECO:0000256" key="8">
    <source>
        <dbReference type="ARBA" id="ARBA00022801"/>
    </source>
</evidence>
<evidence type="ECO:0000256" key="9">
    <source>
        <dbReference type="ARBA" id="ARBA00023136"/>
    </source>
</evidence>
<dbReference type="EMBL" id="UYJE01004844">
    <property type="protein sequence ID" value="VDI31815.1"/>
    <property type="molecule type" value="Genomic_DNA"/>
</dbReference>
<comment type="catalytic activity">
    <reaction evidence="13">
        <text>1D-myo-inositol 1,2,4,5,6-pentakisphosphate + H2O = 1D-myo-inositol 1,2,5,6-tetrakisphosphate + phosphate</text>
        <dbReference type="Rhea" id="RHEA:77115"/>
        <dbReference type="ChEBI" id="CHEBI:15377"/>
        <dbReference type="ChEBI" id="CHEBI:43474"/>
        <dbReference type="ChEBI" id="CHEBI:57798"/>
        <dbReference type="ChEBI" id="CHEBI:195535"/>
        <dbReference type="EC" id="3.1.3.62"/>
    </reaction>
    <physiologicalReaction direction="left-to-right" evidence="13">
        <dbReference type="Rhea" id="RHEA:77116"/>
    </physiologicalReaction>
</comment>
<evidence type="ECO:0000256" key="2">
    <source>
        <dbReference type="ARBA" id="ARBA00008422"/>
    </source>
</evidence>
<evidence type="ECO:0000256" key="5">
    <source>
        <dbReference type="ARBA" id="ARBA00018097"/>
    </source>
</evidence>
<dbReference type="GO" id="GO:0052745">
    <property type="term" value="F:inositol phosphate phosphatase activity"/>
    <property type="evidence" value="ECO:0007669"/>
    <property type="project" value="TreeGrafter"/>
</dbReference>
<evidence type="ECO:0000256" key="15">
    <source>
        <dbReference type="ARBA" id="ARBA00043832"/>
    </source>
</evidence>
<dbReference type="PANTHER" id="PTHR20963:SF8">
    <property type="entry name" value="MULTIPLE INOSITOL POLYPHOSPHATE PHOSPHATASE 1"/>
    <property type="match status" value="1"/>
</dbReference>
<dbReference type="EC" id="3.1.3.80" evidence="3"/>
<dbReference type="InterPro" id="IPR029033">
    <property type="entry name" value="His_PPase_superfam"/>
</dbReference>
<evidence type="ECO:0000256" key="1">
    <source>
        <dbReference type="ARBA" id="ARBA00004236"/>
    </source>
</evidence>
<comment type="subcellular location">
    <subcellularLocation>
        <location evidence="1">Cell membrane</location>
    </subcellularLocation>
</comment>
<dbReference type="SUPFAM" id="SSF53254">
    <property type="entry name" value="Phosphoglycerate mutase-like"/>
    <property type="match status" value="1"/>
</dbReference>
<evidence type="ECO:0000256" key="13">
    <source>
        <dbReference type="ARBA" id="ARBA00043671"/>
    </source>
</evidence>
<keyword evidence="8 17" id="KW-0378">Hydrolase</keyword>
<feature type="disulfide bond" evidence="16">
    <location>
        <begin position="391"/>
        <end position="396"/>
    </location>
</feature>
<name>A0A8B6E9Q2_MYTGA</name>
<sequence>MGSTDFRIPLYSTKTPYFWGKDIDEFIREDEEIWVDYDNKECQIIHLNLILRHGSRSPTLSWIKKMTVLGNILKSNPEVIERFPFLNSWENPFPETRAGHLSDLGEDEHFSLGRRFGRRFSLLFTGDLENILYGVTYKQRTQASCASFYEGLTDTLDGESRKNVKPAINDKLLRFFDTCSKYIKSVENNKTAAPEHTSFKYGAEMQRIAQKIADKLGLKTLNSEEAQTIHHLCAFELALFDKSDWCDMLEKEDLFIFEYLYDLKQYWKRGYGHSVNWGMSCPFNSNVFKQLNDVIYKARNGEDYNVADIQFAHAETIIPIFTAFGLFNDSVPLKADNYESQKERQFRTSKIVPMSASFGIGLYQCEASEDPEEVYVVRMFVNEKPVVIPACGQEICEYKQFMKYYDDLVNCNYAEICENNKPHDEL</sequence>
<dbReference type="OrthoDB" id="6509975at2759"/>
<comment type="caution">
    <text evidence="17">The sequence shown here is derived from an EMBL/GenBank/DDBJ whole genome shotgun (WGS) entry which is preliminary data.</text>
</comment>
<evidence type="ECO:0000256" key="3">
    <source>
        <dbReference type="ARBA" id="ARBA00012976"/>
    </source>
</evidence>